<dbReference type="GO" id="GO:0005739">
    <property type="term" value="C:mitochondrion"/>
    <property type="evidence" value="ECO:0007669"/>
    <property type="project" value="UniProtKB-SubCell"/>
</dbReference>
<evidence type="ECO:0000313" key="9">
    <source>
        <dbReference type="Proteomes" id="UP000650467"/>
    </source>
</evidence>
<dbReference type="Proteomes" id="UP000650467">
    <property type="component" value="Unassembled WGS sequence"/>
</dbReference>
<dbReference type="EMBL" id="JAEHOC010000014">
    <property type="protein sequence ID" value="KAG2435847.1"/>
    <property type="molecule type" value="Genomic_DNA"/>
</dbReference>
<gene>
    <name evidence="8" type="ORF">HXX76_007042</name>
</gene>
<evidence type="ECO:0000256" key="1">
    <source>
        <dbReference type="ARBA" id="ARBA00004173"/>
    </source>
</evidence>
<dbReference type="PANTHER" id="PTHR23354">
    <property type="entry name" value="NUCLEOLAR PROTEIN 7/ESTROGEN RECEPTOR COACTIVATOR-RELATED"/>
    <property type="match status" value="1"/>
</dbReference>
<accession>A0A835SYV6</accession>
<dbReference type="SMART" id="SM00584">
    <property type="entry name" value="TLDc"/>
    <property type="match status" value="1"/>
</dbReference>
<keyword evidence="6" id="KW-0812">Transmembrane</keyword>
<evidence type="ECO:0000259" key="7">
    <source>
        <dbReference type="PROSITE" id="PS51886"/>
    </source>
</evidence>
<evidence type="ECO:0000313" key="8">
    <source>
        <dbReference type="EMBL" id="KAG2435847.1"/>
    </source>
</evidence>
<dbReference type="InterPro" id="IPR006571">
    <property type="entry name" value="TLDc_dom"/>
</dbReference>
<dbReference type="InterPro" id="IPR046509">
    <property type="entry name" value="DUF6687"/>
</dbReference>
<comment type="subcellular location">
    <subcellularLocation>
        <location evidence="1">Mitochondrion</location>
    </subcellularLocation>
</comment>
<proteinExistence type="inferred from homology"/>
<dbReference type="AlphaFoldDB" id="A0A835SYV6"/>
<comment type="caution">
    <text evidence="8">The sequence shown here is derived from an EMBL/GenBank/DDBJ whole genome shotgun (WGS) entry which is preliminary data.</text>
</comment>
<dbReference type="Pfam" id="PF20392">
    <property type="entry name" value="DUF6687"/>
    <property type="match status" value="1"/>
</dbReference>
<name>A0A835SYV6_CHLIN</name>
<keyword evidence="6" id="KW-0472">Membrane</keyword>
<dbReference type="PROSITE" id="PS51886">
    <property type="entry name" value="TLDC"/>
    <property type="match status" value="1"/>
</dbReference>
<sequence>MNETRALNEAGLSAGTALLTENPILQAPSPADVLPIQVQLVGLVALGVCALAFVTQLSLFVVRVVRATSIFNYVAFCHDSKDILIVDCTHPHAKTLSHHKNVRNPKGLRAADTSTGLVLNAVKAGPWTAGQPYDWCQLPRVSTNHFDVDSFLSVWCYINRSLALQHEPVLRHMARIGDFREAFLSPELVARHGAEDGIANVRDAFTALKLVCWLNSVERNRFSAPYEAKDCDSKFAFFLPRFAAVLANPESVWQEWQDEYKEVVSGFDVLTGEPPSVERHKSVGLAVLRPPEPSLHYYSLFSHSVGYDTVLTMYDGQRYEVESKYTQFVTTHSRPVWPRIDMAPLARVLNRMDTGVLDPQFQWSTSRFTDTGPVLRIEDSARPLSKAQRYGHPYARPLHGSGVPPAVMVAVVMSFLEYGMQGLKPKRGGWSWDELQSLNAGIPWQTWEDTVLAQWARGELDPSNPTPHHPVAANGHHAHHPHAPPPPGSHHLSSYPSSGGALPPLYSPAGSFSGGPVPGLGPGLGGSRQGSLTATTSLGPAAAVAVAVAGVGGGAGQVLPRVGAAMTAGGVFWEPVLSEPSAIMSMDDVRALAGAVPARLAQSKWQLLYGSSRDGISLRTLYRKAAGRAPTLLIVREAGGMGHIFGTFAAEAWKPGPRFYGTGETFVFTLQPQRAKYAWLRPRQGTGGGAALGGGATGMFTRVSGGAPSPPGGGGAVPPLAAAAAAAYHMPPGAAAAAAAASASAAGGAAASGGAGSNMDFFQFSTHEGLGVGGQGAFALWLDNELVEGASYACDTFGSPQLSAREEFKVAAVELWQL</sequence>
<organism evidence="8 9">
    <name type="scientific">Chlamydomonas incerta</name>
    <dbReference type="NCBI Taxonomy" id="51695"/>
    <lineage>
        <taxon>Eukaryota</taxon>
        <taxon>Viridiplantae</taxon>
        <taxon>Chlorophyta</taxon>
        <taxon>core chlorophytes</taxon>
        <taxon>Chlorophyceae</taxon>
        <taxon>CS clade</taxon>
        <taxon>Chlamydomonadales</taxon>
        <taxon>Chlamydomonadaceae</taxon>
        <taxon>Chlamydomonas</taxon>
    </lineage>
</organism>
<feature type="transmembrane region" description="Helical" evidence="6">
    <location>
        <begin position="40"/>
        <end position="62"/>
    </location>
</feature>
<keyword evidence="3" id="KW-0496">Mitochondrion</keyword>
<keyword evidence="9" id="KW-1185">Reference proteome</keyword>
<dbReference type="PANTHER" id="PTHR23354:SF62">
    <property type="entry name" value="MUSTARD, ISOFORM V"/>
    <property type="match status" value="1"/>
</dbReference>
<reference evidence="8" key="1">
    <citation type="journal article" date="2020" name="bioRxiv">
        <title>Comparative genomics of Chlamydomonas.</title>
        <authorList>
            <person name="Craig R.J."/>
            <person name="Hasan A.R."/>
            <person name="Ness R.W."/>
            <person name="Keightley P.D."/>
        </authorList>
    </citation>
    <scope>NUCLEOTIDE SEQUENCE</scope>
    <source>
        <strain evidence="8">SAG 7.73</strain>
    </source>
</reference>
<feature type="domain" description="TLDc" evidence="7">
    <location>
        <begin position="582"/>
        <end position="818"/>
    </location>
</feature>
<dbReference type="OrthoDB" id="26679at2759"/>
<evidence type="ECO:0000256" key="3">
    <source>
        <dbReference type="ARBA" id="ARBA00023128"/>
    </source>
</evidence>
<feature type="region of interest" description="Disordered" evidence="5">
    <location>
        <begin position="458"/>
        <end position="497"/>
    </location>
</feature>
<keyword evidence="6" id="KW-1133">Transmembrane helix</keyword>
<evidence type="ECO:0000256" key="5">
    <source>
        <dbReference type="SAM" id="MobiDB-lite"/>
    </source>
</evidence>
<evidence type="ECO:0000256" key="4">
    <source>
        <dbReference type="ARBA" id="ARBA00040604"/>
    </source>
</evidence>
<evidence type="ECO:0000256" key="2">
    <source>
        <dbReference type="ARBA" id="ARBA00009540"/>
    </source>
</evidence>
<comment type="similarity">
    <text evidence="2">Belongs to the OXR1 family.</text>
</comment>
<evidence type="ECO:0000256" key="6">
    <source>
        <dbReference type="SAM" id="Phobius"/>
    </source>
</evidence>
<dbReference type="Pfam" id="PF07534">
    <property type="entry name" value="TLD"/>
    <property type="match status" value="2"/>
</dbReference>
<protein>
    <recommendedName>
        <fullName evidence="4">Oxidation resistance protein 1</fullName>
    </recommendedName>
</protein>